<accession>X6PD68</accession>
<gene>
    <name evidence="2" type="ORF">RFI_01012</name>
</gene>
<organism evidence="2 3">
    <name type="scientific">Reticulomyxa filosa</name>
    <dbReference type="NCBI Taxonomy" id="46433"/>
    <lineage>
        <taxon>Eukaryota</taxon>
        <taxon>Sar</taxon>
        <taxon>Rhizaria</taxon>
        <taxon>Retaria</taxon>
        <taxon>Foraminifera</taxon>
        <taxon>Monothalamids</taxon>
        <taxon>Reticulomyxidae</taxon>
        <taxon>Reticulomyxa</taxon>
    </lineage>
</organism>
<sequence length="206" mass="24012">MMEFFAVITTRKHKGSSKSVNERGKSLLQRMYLAYTIAIHLQTLLCSFFNRMFITKMKKKSEYLYKRNYKLILNLDTPNCNIVNTKKDIICSYIGSIIDVVFILLQPQPMRKKTSKNAVYETKQKKEVYYKKGAILEKKVLQYYMQARTFFLKIEIQRSLPPQTMPKENLQNLEGLNGFTRSSKEQVLSVKVIKSNPAGISTDIEQ</sequence>
<dbReference type="EMBL" id="ASPP01001046">
    <property type="protein sequence ID" value="ETO36053.1"/>
    <property type="molecule type" value="Genomic_DNA"/>
</dbReference>
<keyword evidence="1" id="KW-0472">Membrane</keyword>
<dbReference type="AlphaFoldDB" id="X6PD68"/>
<proteinExistence type="predicted"/>
<keyword evidence="1" id="KW-0812">Transmembrane</keyword>
<keyword evidence="1" id="KW-1133">Transmembrane helix</keyword>
<evidence type="ECO:0000256" key="1">
    <source>
        <dbReference type="SAM" id="Phobius"/>
    </source>
</evidence>
<evidence type="ECO:0000313" key="2">
    <source>
        <dbReference type="EMBL" id="ETO36053.1"/>
    </source>
</evidence>
<feature type="transmembrane region" description="Helical" evidence="1">
    <location>
        <begin position="32"/>
        <end position="50"/>
    </location>
</feature>
<dbReference type="Proteomes" id="UP000023152">
    <property type="component" value="Unassembled WGS sequence"/>
</dbReference>
<protein>
    <submittedName>
        <fullName evidence="2">Uncharacterized protein</fullName>
    </submittedName>
</protein>
<keyword evidence="3" id="KW-1185">Reference proteome</keyword>
<reference evidence="2 3" key="1">
    <citation type="journal article" date="2013" name="Curr. Biol.">
        <title>The Genome of the Foraminiferan Reticulomyxa filosa.</title>
        <authorList>
            <person name="Glockner G."/>
            <person name="Hulsmann N."/>
            <person name="Schleicher M."/>
            <person name="Noegel A.A."/>
            <person name="Eichinger L."/>
            <person name="Gallinger C."/>
            <person name="Pawlowski J."/>
            <person name="Sierra R."/>
            <person name="Euteneuer U."/>
            <person name="Pillet L."/>
            <person name="Moustafa A."/>
            <person name="Platzer M."/>
            <person name="Groth M."/>
            <person name="Szafranski K."/>
            <person name="Schliwa M."/>
        </authorList>
    </citation>
    <scope>NUCLEOTIDE SEQUENCE [LARGE SCALE GENOMIC DNA]</scope>
</reference>
<name>X6PD68_RETFI</name>
<evidence type="ECO:0000313" key="3">
    <source>
        <dbReference type="Proteomes" id="UP000023152"/>
    </source>
</evidence>
<comment type="caution">
    <text evidence="2">The sequence shown here is derived from an EMBL/GenBank/DDBJ whole genome shotgun (WGS) entry which is preliminary data.</text>
</comment>